<organism evidence="4 5">
    <name type="scientific">Stentor coeruleus</name>
    <dbReference type="NCBI Taxonomy" id="5963"/>
    <lineage>
        <taxon>Eukaryota</taxon>
        <taxon>Sar</taxon>
        <taxon>Alveolata</taxon>
        <taxon>Ciliophora</taxon>
        <taxon>Postciliodesmatophora</taxon>
        <taxon>Heterotrichea</taxon>
        <taxon>Heterotrichida</taxon>
        <taxon>Stentoridae</taxon>
        <taxon>Stentor</taxon>
    </lineage>
</organism>
<dbReference type="InterPro" id="IPR013099">
    <property type="entry name" value="K_chnl_dom"/>
</dbReference>
<accession>A0A1R2B9B2</accession>
<keyword evidence="5" id="KW-1185">Reference proteome</keyword>
<proteinExistence type="predicted"/>
<keyword evidence="2" id="KW-0812">Transmembrane</keyword>
<evidence type="ECO:0000259" key="3">
    <source>
        <dbReference type="Pfam" id="PF07885"/>
    </source>
</evidence>
<comment type="caution">
    <text evidence="4">The sequence shown here is derived from an EMBL/GenBank/DDBJ whole genome shotgun (WGS) entry which is preliminary data.</text>
</comment>
<dbReference type="Pfam" id="PF07885">
    <property type="entry name" value="Ion_trans_2"/>
    <property type="match status" value="1"/>
</dbReference>
<sequence>MKVYHLDENNADDTVFAFSQDKKMHLSTDDSPRKKSKSSAFDVPRYNSRMMDAAKKELRNDDTIIAVINFTVCSLSFIQHALFFENNYKSTEFVTYLRILILALSISSILWIVRRYEIKLIMLLVRYKVSTRDTVYSTGLYKIMLIEIFFALFVIPPYVDWTFDVEMLGFTVEYSLSTVLTFVSMMKLYVVVRLFGHYTEYTQEKAEIICSKHAVSANAFFALKCYIKDSPFIGIGSFFFTMSIFSSLAMKLCEEPDRWMDGEGKSIESTLRAFWDDMWVIFYTTTTIGYGNIYPFTHLGRVICILACILGNMYLGMLVVSINRKMEHDEGQNLSYAWISREYLKKDIRKAATNAIRKAATLFLLHKKWNSKAISPIKPNGIVVYKGVWVKNDMCHMSKDQYMKKISIYRDLKKNLMMLKDLNTQAREVGTSDFDLILQFEDAARIEFPKITKKIREKINKDEVKKSDIIAESFRPMEEASENIREFTKAMRRKISHAVRRKTTLPPNGSQGNVSSPVRSSARRLTNS</sequence>
<dbReference type="EMBL" id="MPUH01000827">
    <property type="protein sequence ID" value="OMJ73368.1"/>
    <property type="molecule type" value="Genomic_DNA"/>
</dbReference>
<keyword evidence="2" id="KW-0472">Membrane</keyword>
<evidence type="ECO:0000313" key="4">
    <source>
        <dbReference type="EMBL" id="OMJ73368.1"/>
    </source>
</evidence>
<protein>
    <recommendedName>
        <fullName evidence="3">Potassium channel domain-containing protein</fullName>
    </recommendedName>
</protein>
<evidence type="ECO:0000256" key="1">
    <source>
        <dbReference type="SAM" id="MobiDB-lite"/>
    </source>
</evidence>
<dbReference type="AlphaFoldDB" id="A0A1R2B9B2"/>
<feature type="transmembrane region" description="Helical" evidence="2">
    <location>
        <begin position="95"/>
        <end position="113"/>
    </location>
</feature>
<feature type="transmembrane region" description="Helical" evidence="2">
    <location>
        <begin position="299"/>
        <end position="320"/>
    </location>
</feature>
<keyword evidence="2" id="KW-1133">Transmembrane helix</keyword>
<evidence type="ECO:0000313" key="5">
    <source>
        <dbReference type="Proteomes" id="UP000187209"/>
    </source>
</evidence>
<feature type="transmembrane region" description="Helical" evidence="2">
    <location>
        <begin position="232"/>
        <end position="250"/>
    </location>
</feature>
<dbReference type="InterPro" id="IPR015449">
    <property type="entry name" value="K_chnl_Ca-activ_SK"/>
</dbReference>
<reference evidence="4 5" key="1">
    <citation type="submission" date="2016-11" db="EMBL/GenBank/DDBJ databases">
        <title>The macronuclear genome of Stentor coeruleus: a giant cell with tiny introns.</title>
        <authorList>
            <person name="Slabodnick M."/>
            <person name="Ruby J.G."/>
            <person name="Reiff S.B."/>
            <person name="Swart E.C."/>
            <person name="Gosai S."/>
            <person name="Prabakaran S."/>
            <person name="Witkowska E."/>
            <person name="Larue G.E."/>
            <person name="Fisher S."/>
            <person name="Freeman R.M."/>
            <person name="Gunawardena J."/>
            <person name="Chu W."/>
            <person name="Stover N.A."/>
            <person name="Gregory B.D."/>
            <person name="Nowacki M."/>
            <person name="Derisi J."/>
            <person name="Roy S.W."/>
            <person name="Marshall W.F."/>
            <person name="Sood P."/>
        </authorList>
    </citation>
    <scope>NUCLEOTIDE SEQUENCE [LARGE SCALE GENOMIC DNA]</scope>
    <source>
        <strain evidence="4">WM001</strain>
    </source>
</reference>
<feature type="domain" description="Potassium channel" evidence="3">
    <location>
        <begin position="272"/>
        <end position="326"/>
    </location>
</feature>
<dbReference type="GO" id="GO:0016286">
    <property type="term" value="F:small conductance calcium-activated potassium channel activity"/>
    <property type="evidence" value="ECO:0007669"/>
    <property type="project" value="InterPro"/>
</dbReference>
<feature type="transmembrane region" description="Helical" evidence="2">
    <location>
        <begin position="175"/>
        <end position="195"/>
    </location>
</feature>
<evidence type="ECO:0000256" key="2">
    <source>
        <dbReference type="SAM" id="Phobius"/>
    </source>
</evidence>
<dbReference type="PANTHER" id="PTHR10153">
    <property type="entry name" value="SMALL CONDUCTANCE CALCIUM-ACTIVATED POTASSIUM CHANNEL"/>
    <property type="match status" value="1"/>
</dbReference>
<dbReference type="Proteomes" id="UP000187209">
    <property type="component" value="Unassembled WGS sequence"/>
</dbReference>
<dbReference type="GO" id="GO:0016020">
    <property type="term" value="C:membrane"/>
    <property type="evidence" value="ECO:0007669"/>
    <property type="project" value="InterPro"/>
</dbReference>
<name>A0A1R2B9B2_9CILI</name>
<feature type="compositionally biased region" description="Polar residues" evidence="1">
    <location>
        <begin position="505"/>
        <end position="528"/>
    </location>
</feature>
<dbReference type="OrthoDB" id="73653at2759"/>
<dbReference type="SUPFAM" id="SSF81324">
    <property type="entry name" value="Voltage-gated potassium channels"/>
    <property type="match status" value="1"/>
</dbReference>
<feature type="region of interest" description="Disordered" evidence="1">
    <location>
        <begin position="498"/>
        <end position="528"/>
    </location>
</feature>
<feature type="transmembrane region" description="Helical" evidence="2">
    <location>
        <begin position="64"/>
        <end position="83"/>
    </location>
</feature>
<gene>
    <name evidence="4" type="ORF">SteCoe_27957</name>
</gene>
<dbReference type="Gene3D" id="1.10.287.70">
    <property type="match status" value="1"/>
</dbReference>
<feature type="transmembrane region" description="Helical" evidence="2">
    <location>
        <begin position="134"/>
        <end position="155"/>
    </location>
</feature>